<evidence type="ECO:0000256" key="5">
    <source>
        <dbReference type="SAM" id="MobiDB-lite"/>
    </source>
</evidence>
<dbReference type="SUPFAM" id="SSF64076">
    <property type="entry name" value="MTH938-like"/>
    <property type="match status" value="1"/>
</dbReference>
<reference evidence="6" key="1">
    <citation type="submission" date="2020-06" db="EMBL/GenBank/DDBJ databases">
        <title>Draft genome of Bugula neritina, a colonial animal packing powerful symbionts and potential medicines.</title>
        <authorList>
            <person name="Rayko M."/>
        </authorList>
    </citation>
    <scope>NUCLEOTIDE SEQUENCE [LARGE SCALE GENOMIC DNA]</scope>
    <source>
        <strain evidence="6">Kwan_BN1</strain>
    </source>
</reference>
<accession>A0A7J7JDU4</accession>
<dbReference type="Pfam" id="PF04430">
    <property type="entry name" value="DUF498"/>
    <property type="match status" value="1"/>
</dbReference>
<name>A0A7J7JDU4_BUGNE</name>
<dbReference type="GO" id="GO:0005743">
    <property type="term" value="C:mitochondrial inner membrane"/>
    <property type="evidence" value="ECO:0007669"/>
    <property type="project" value="TreeGrafter"/>
</dbReference>
<evidence type="ECO:0000256" key="1">
    <source>
        <dbReference type="ARBA" id="ARBA00004173"/>
    </source>
</evidence>
<evidence type="ECO:0000256" key="2">
    <source>
        <dbReference type="ARBA" id="ARBA00021776"/>
    </source>
</evidence>
<dbReference type="InterPro" id="IPR007523">
    <property type="entry name" value="NDUFAF3/AAMDC"/>
</dbReference>
<feature type="region of interest" description="Disordered" evidence="5">
    <location>
        <begin position="190"/>
        <end position="255"/>
    </location>
</feature>
<sequence>MISTLLDFKDLCNSDLLLEKGFPLKSHFNADLEGEPYKTTVTLENTEGDTDYVYVESYSRLGFKLSNGMRIVGPLAMFPKTCLHWNVNGAEDIHMHSLSLFTVLEPKLDILLIGVGEPSEVNYVDKDLYRHLKEKGISLELLSTHQACATFNFLNSEKRCVAAAFLPPKRIISRNMHEFMLADSPEPFGELLSKPEPFPDPVFGNIGPKEDEKEKEELSPGYWDDGVKKPPTPQQQLDDSKKDKDPKLPDGRDKS</sequence>
<dbReference type="InterPro" id="IPR034095">
    <property type="entry name" value="NDUF3"/>
</dbReference>
<evidence type="ECO:0000256" key="4">
    <source>
        <dbReference type="ARBA" id="ARBA00049984"/>
    </source>
</evidence>
<evidence type="ECO:0000313" key="6">
    <source>
        <dbReference type="EMBL" id="KAF6023781.1"/>
    </source>
</evidence>
<feature type="compositionally biased region" description="Basic and acidic residues" evidence="5">
    <location>
        <begin position="208"/>
        <end position="218"/>
    </location>
</feature>
<keyword evidence="7" id="KW-1185">Reference proteome</keyword>
<comment type="subcellular location">
    <subcellularLocation>
        <location evidence="1">Mitochondrion</location>
    </subcellularLocation>
</comment>
<evidence type="ECO:0000256" key="3">
    <source>
        <dbReference type="ARBA" id="ARBA00023128"/>
    </source>
</evidence>
<proteinExistence type="inferred from homology"/>
<dbReference type="PANTHER" id="PTHR21192:SF2">
    <property type="entry name" value="NADH DEHYDROGENASE [UBIQUINONE] 1 ALPHA SUBCOMPLEX ASSEMBLY FACTOR 3"/>
    <property type="match status" value="1"/>
</dbReference>
<dbReference type="GO" id="GO:0032981">
    <property type="term" value="P:mitochondrial respiratory chain complex I assembly"/>
    <property type="evidence" value="ECO:0007669"/>
    <property type="project" value="InterPro"/>
</dbReference>
<evidence type="ECO:0000313" key="7">
    <source>
        <dbReference type="Proteomes" id="UP000593567"/>
    </source>
</evidence>
<feature type="compositionally biased region" description="Basic and acidic residues" evidence="5">
    <location>
        <begin position="238"/>
        <end position="255"/>
    </location>
</feature>
<comment type="similarity">
    <text evidence="4">Belongs to the NDUFAF3 family.</text>
</comment>
<dbReference type="Gene3D" id="3.40.1230.10">
    <property type="entry name" value="MTH938-like"/>
    <property type="match status" value="1"/>
</dbReference>
<dbReference type="EMBL" id="VXIV02002664">
    <property type="protein sequence ID" value="KAF6023781.1"/>
    <property type="molecule type" value="Genomic_DNA"/>
</dbReference>
<dbReference type="OrthoDB" id="20681at2759"/>
<dbReference type="Proteomes" id="UP000593567">
    <property type="component" value="Unassembled WGS sequence"/>
</dbReference>
<dbReference type="AlphaFoldDB" id="A0A7J7JDU4"/>
<dbReference type="PANTHER" id="PTHR21192">
    <property type="entry name" value="NUCLEAR PROTEIN E3-3"/>
    <property type="match status" value="1"/>
</dbReference>
<gene>
    <name evidence="6" type="ORF">EB796_017913</name>
</gene>
<protein>
    <recommendedName>
        <fullName evidence="2">NADH dehydrogenase [ubiquinone] 1 alpha subcomplex assembly factor 3</fullName>
    </recommendedName>
</protein>
<dbReference type="InterPro" id="IPR036748">
    <property type="entry name" value="MTH938-like_sf"/>
</dbReference>
<keyword evidence="3" id="KW-0496">Mitochondrion</keyword>
<dbReference type="CDD" id="cd05125">
    <property type="entry name" value="Mth938_2P1-like"/>
    <property type="match status" value="1"/>
</dbReference>
<organism evidence="6 7">
    <name type="scientific">Bugula neritina</name>
    <name type="common">Brown bryozoan</name>
    <name type="synonym">Sertularia neritina</name>
    <dbReference type="NCBI Taxonomy" id="10212"/>
    <lineage>
        <taxon>Eukaryota</taxon>
        <taxon>Metazoa</taxon>
        <taxon>Spiralia</taxon>
        <taxon>Lophotrochozoa</taxon>
        <taxon>Bryozoa</taxon>
        <taxon>Gymnolaemata</taxon>
        <taxon>Cheilostomatida</taxon>
        <taxon>Flustrina</taxon>
        <taxon>Buguloidea</taxon>
        <taxon>Bugulidae</taxon>
        <taxon>Bugula</taxon>
    </lineage>
</organism>
<comment type="caution">
    <text evidence="6">The sequence shown here is derived from an EMBL/GenBank/DDBJ whole genome shotgun (WGS) entry which is preliminary data.</text>
</comment>